<evidence type="ECO:0000313" key="4">
    <source>
        <dbReference type="Proteomes" id="UP000516361"/>
    </source>
</evidence>
<dbReference type="GO" id="GO:0005737">
    <property type="term" value="C:cytoplasm"/>
    <property type="evidence" value="ECO:0007669"/>
    <property type="project" value="TreeGrafter"/>
</dbReference>
<dbReference type="Gene3D" id="3.40.1480.10">
    <property type="entry name" value="MOFRL domain"/>
    <property type="match status" value="1"/>
</dbReference>
<name>A0A7G1G2Y7_9BACT</name>
<organism evidence="3 4">
    <name type="scientific">Tepiditoga spiralis</name>
    <dbReference type="NCBI Taxonomy" id="2108365"/>
    <lineage>
        <taxon>Bacteria</taxon>
        <taxon>Thermotogati</taxon>
        <taxon>Thermotogota</taxon>
        <taxon>Thermotogae</taxon>
        <taxon>Petrotogales</taxon>
        <taxon>Petrotogaceae</taxon>
        <taxon>Tepiditoga</taxon>
    </lineage>
</organism>
<evidence type="ECO:0000259" key="2">
    <source>
        <dbReference type="Pfam" id="PF13660"/>
    </source>
</evidence>
<keyword evidence="3" id="KW-0808">Transferase</keyword>
<gene>
    <name evidence="3" type="ORF">OSSY52_04360</name>
</gene>
<dbReference type="AlphaFoldDB" id="A0A7G1G2Y7"/>
<dbReference type="SUPFAM" id="SSF82544">
    <property type="entry name" value="GckA/TtuD-like"/>
    <property type="match status" value="1"/>
</dbReference>
<evidence type="ECO:0000313" key="3">
    <source>
        <dbReference type="EMBL" id="BBE30295.1"/>
    </source>
</evidence>
<proteinExistence type="predicted"/>
<accession>A0A7G1G2Y7</accession>
<feature type="domain" description="MOFRL" evidence="1">
    <location>
        <begin position="293"/>
        <end position="398"/>
    </location>
</feature>
<dbReference type="GO" id="GO:0008887">
    <property type="term" value="F:glycerate kinase activity"/>
    <property type="evidence" value="ECO:0007669"/>
    <property type="project" value="InterPro"/>
</dbReference>
<keyword evidence="4" id="KW-1185">Reference proteome</keyword>
<dbReference type="KEGG" id="ocy:OSSY52_04360"/>
<keyword evidence="3" id="KW-0418">Kinase</keyword>
<dbReference type="Pfam" id="PF05161">
    <property type="entry name" value="MOFRL"/>
    <property type="match status" value="1"/>
</dbReference>
<dbReference type="PANTHER" id="PTHR12227">
    <property type="entry name" value="GLYCERATE KINASE"/>
    <property type="match status" value="1"/>
</dbReference>
<dbReference type="Gene3D" id="3.40.50.10180">
    <property type="entry name" value="Glycerate kinase, MOFRL-like N-terminal domain"/>
    <property type="match status" value="1"/>
</dbReference>
<dbReference type="EMBL" id="AP018712">
    <property type="protein sequence ID" value="BBE30295.1"/>
    <property type="molecule type" value="Genomic_DNA"/>
</dbReference>
<evidence type="ECO:0000259" key="1">
    <source>
        <dbReference type="Pfam" id="PF05161"/>
    </source>
</evidence>
<dbReference type="InterPro" id="IPR039760">
    <property type="entry name" value="MOFRL_protein"/>
</dbReference>
<dbReference type="InterPro" id="IPR007835">
    <property type="entry name" value="MOFRL"/>
</dbReference>
<sequence length="407" mass="44431">MKKDALNIIKNSINDVLPNVSVENFLKDKKFEGNIYTLAIGKAAWEMANSALKVLPKIKKGIIITKYKHSKGSIKNFDIYEAGHPISDENTIKATKKAIEFASNLKEEDTLLFLVSGGGSSLFEIPEKNISLKELQEINLQLLKSGADIREINTVRKHLSKVKGGKFAKLTKSKIMTLVLSDVLGNDLSTIASGPAYPDFTTSNDAFNIIEKYNIKISKKILETLKIETPKKLKNIETHIIGDINKFCESVKKNSELLGYKSIIMVKSMNGDADETGKFIGNIAKDFESKEPTCLIFGGETTVKVKGNGKGGRNQEIALTAALNISGVKDTIIASFSSDGTDGPTDAAGGIVDGNSLKNLKELNIDVKKILKNNDSYNALKKINSLIFTGPTGTNVNDITFILKNNR</sequence>
<dbReference type="InterPro" id="IPR038614">
    <property type="entry name" value="GK_N_sf"/>
</dbReference>
<dbReference type="InterPro" id="IPR025286">
    <property type="entry name" value="MOFRL_assoc_dom"/>
</dbReference>
<protein>
    <submittedName>
        <fullName evidence="3">D-glycerate 2-kinase</fullName>
    </submittedName>
</protein>
<dbReference type="Proteomes" id="UP000516361">
    <property type="component" value="Chromosome"/>
</dbReference>
<dbReference type="InterPro" id="IPR037035">
    <property type="entry name" value="GK-like_C_sf"/>
</dbReference>
<dbReference type="RefSeq" id="WP_190615408.1">
    <property type="nucleotide sequence ID" value="NZ_AP018712.1"/>
</dbReference>
<dbReference type="InParanoid" id="A0A7G1G2Y7"/>
<dbReference type="PANTHER" id="PTHR12227:SF0">
    <property type="entry name" value="GLYCERATE KINASE"/>
    <property type="match status" value="1"/>
</dbReference>
<feature type="domain" description="MOFRL-associated" evidence="2">
    <location>
        <begin position="5"/>
        <end position="225"/>
    </location>
</feature>
<reference evidence="3 4" key="1">
    <citation type="submission" date="2018-06" db="EMBL/GenBank/DDBJ databases">
        <title>Genome sequencing of Oceanotoga sp. sy52.</title>
        <authorList>
            <person name="Mori K."/>
        </authorList>
    </citation>
    <scope>NUCLEOTIDE SEQUENCE [LARGE SCALE GENOMIC DNA]</scope>
    <source>
        <strain evidence="4">sy52</strain>
    </source>
</reference>
<dbReference type="Pfam" id="PF13660">
    <property type="entry name" value="DUF4147"/>
    <property type="match status" value="1"/>
</dbReference>